<dbReference type="InParanoid" id="A7TNZ3"/>
<reference evidence="1 2" key="1">
    <citation type="journal article" date="2007" name="Proc. Natl. Acad. Sci. U.S.A.">
        <title>Independent sorting-out of thousands of duplicated gene pairs in two yeast species descended from a whole-genome duplication.</title>
        <authorList>
            <person name="Scannell D.R."/>
            <person name="Frank A.C."/>
            <person name="Conant G.C."/>
            <person name="Byrne K.P."/>
            <person name="Woolfit M."/>
            <person name="Wolfe K.H."/>
        </authorList>
    </citation>
    <scope>NUCLEOTIDE SEQUENCE [LARGE SCALE GENOMIC DNA]</scope>
    <source>
        <strain evidence="2">ATCC 22028 / DSM 70294 / BCRC 21397 / CBS 2163 / NBRC 10782 / NRRL Y-8283 / UCD 57-17</strain>
    </source>
</reference>
<evidence type="ECO:0000313" key="2">
    <source>
        <dbReference type="Proteomes" id="UP000000267"/>
    </source>
</evidence>
<proteinExistence type="predicted"/>
<dbReference type="HOGENOM" id="CLU_2962643_0_0_1"/>
<dbReference type="GeneID" id="5544139"/>
<dbReference type="Proteomes" id="UP000000267">
    <property type="component" value="Unassembled WGS sequence"/>
</dbReference>
<dbReference type="KEGG" id="vpo:Kpol_495p16"/>
<accession>A7TNZ3</accession>
<keyword evidence="2" id="KW-1185">Reference proteome</keyword>
<dbReference type="PhylomeDB" id="A7TNZ3"/>
<dbReference type="STRING" id="436907.A7TNZ3"/>
<dbReference type="EMBL" id="DS480436">
    <property type="protein sequence ID" value="EDO16018.1"/>
    <property type="molecule type" value="Genomic_DNA"/>
</dbReference>
<name>A7TNZ3_VANPO</name>
<dbReference type="OrthoDB" id="4066853at2759"/>
<dbReference type="AlphaFoldDB" id="A7TNZ3"/>
<protein>
    <submittedName>
        <fullName evidence="1">Uncharacterized protein</fullName>
    </submittedName>
</protein>
<organism evidence="2">
    <name type="scientific">Vanderwaltozyma polyspora (strain ATCC 22028 / DSM 70294 / BCRC 21397 / CBS 2163 / NBRC 10782 / NRRL Y-8283 / UCD 57-17)</name>
    <name type="common">Kluyveromyces polysporus</name>
    <dbReference type="NCBI Taxonomy" id="436907"/>
    <lineage>
        <taxon>Eukaryota</taxon>
        <taxon>Fungi</taxon>
        <taxon>Dikarya</taxon>
        <taxon>Ascomycota</taxon>
        <taxon>Saccharomycotina</taxon>
        <taxon>Saccharomycetes</taxon>
        <taxon>Saccharomycetales</taxon>
        <taxon>Saccharomycetaceae</taxon>
        <taxon>Vanderwaltozyma</taxon>
    </lineage>
</organism>
<dbReference type="RefSeq" id="XP_001643876.1">
    <property type="nucleotide sequence ID" value="XM_001643826.1"/>
</dbReference>
<sequence>MNRDQFEKFRDRQIRKKYDLVHMVPHLGIPELSGVYLKNFYNSCKRYEVVLPTNITASK</sequence>
<evidence type="ECO:0000313" key="1">
    <source>
        <dbReference type="EMBL" id="EDO16018.1"/>
    </source>
</evidence>
<gene>
    <name evidence="1" type="ORF">Kpol_495p16</name>
</gene>